<sequence length="551" mass="63610">MGLLWPDLLLFISLFILFACVIAFNRLTLTHKLYLAFHFLMMLWPLGQLAANITDYPHYQNFFIQLSFVAVGLIGPGWLCFVLFLTQRSSMLKPARLAAMLAPALVCIAGVIWNPNHLFFEMLAGDQPMRKYGPLFWVLSIVQYAYLFFTLIQMFHELKNDTSVHRRKQLATTLIGMFVLSGFSMLDLLVNVLLKDYLPVVPGLMSLGILLSDICFILAIYRFGMFDILSMAQQDIFEHMTMGIVVVDDNGKVLEANRGSGSFANVTKGDHFEMEKFLASLHSQEGVGEFLYRYRHYPQERLQTELTLHDQRHVSIQISPVLDHTKAVLGRIITFHDVTELRKLVDEMNRKNEALHERNLELITIQDELYRVNQKLEQMAITDSLTGCYNRRFLMQQLEHEVLLNLRYRIPFSIFLFDIDFFKHVNDRYGHLAGDEVIRRTAEIVKSQLRRTDILARYGGEEFTVYLPHTNREQAEHLAERIMAAVFDNRIDSEQEQIGITISMGIVTEDNFDQQVDDVKEYLRGLFSSVDAALYKAKDEGRNRAVIAQVN</sequence>
<proteinExistence type="predicted"/>
<dbReference type="FunFam" id="3.30.70.270:FF:000001">
    <property type="entry name" value="Diguanylate cyclase domain protein"/>
    <property type="match status" value="1"/>
</dbReference>
<dbReference type="SUPFAM" id="SSF55785">
    <property type="entry name" value="PYP-like sensor domain (PAS domain)"/>
    <property type="match status" value="1"/>
</dbReference>
<dbReference type="NCBIfam" id="TIGR00254">
    <property type="entry name" value="GGDEF"/>
    <property type="match status" value="1"/>
</dbReference>
<keyword evidence="1" id="KW-0472">Membrane</keyword>
<feature type="transmembrane region" description="Helical" evidence="1">
    <location>
        <begin position="33"/>
        <end position="51"/>
    </location>
</feature>
<feature type="transmembrane region" description="Helical" evidence="1">
    <location>
        <begin position="6"/>
        <end position="24"/>
    </location>
</feature>
<feature type="transmembrane region" description="Helical" evidence="1">
    <location>
        <begin position="63"/>
        <end position="85"/>
    </location>
</feature>
<organism evidence="3 4">
    <name type="scientific">Cohnella lubricantis</name>
    <dbReference type="NCBI Taxonomy" id="2163172"/>
    <lineage>
        <taxon>Bacteria</taxon>
        <taxon>Bacillati</taxon>
        <taxon>Bacillota</taxon>
        <taxon>Bacilli</taxon>
        <taxon>Bacillales</taxon>
        <taxon>Paenibacillaceae</taxon>
        <taxon>Cohnella</taxon>
    </lineage>
</organism>
<dbReference type="Gene3D" id="3.30.450.20">
    <property type="entry name" value="PAS domain"/>
    <property type="match status" value="1"/>
</dbReference>
<dbReference type="Pfam" id="PF00990">
    <property type="entry name" value="GGDEF"/>
    <property type="match status" value="1"/>
</dbReference>
<protein>
    <submittedName>
        <fullName evidence="3">Diguanylate cyclase</fullName>
    </submittedName>
</protein>
<keyword evidence="1" id="KW-1133">Transmembrane helix</keyword>
<dbReference type="Pfam" id="PF16927">
    <property type="entry name" value="HisKA_7TM"/>
    <property type="match status" value="1"/>
</dbReference>
<gene>
    <name evidence="3" type="ORF">H4Q31_11610</name>
</gene>
<dbReference type="InterPro" id="IPR035965">
    <property type="entry name" value="PAS-like_dom_sf"/>
</dbReference>
<dbReference type="InterPro" id="IPR050469">
    <property type="entry name" value="Diguanylate_Cyclase"/>
</dbReference>
<evidence type="ECO:0000313" key="4">
    <source>
        <dbReference type="Proteomes" id="UP000574133"/>
    </source>
</evidence>
<dbReference type="InterPro" id="IPR029787">
    <property type="entry name" value="Nucleotide_cyclase"/>
</dbReference>
<comment type="caution">
    <text evidence="3">The sequence shown here is derived from an EMBL/GenBank/DDBJ whole genome shotgun (WGS) entry which is preliminary data.</text>
</comment>
<dbReference type="CDD" id="cd01949">
    <property type="entry name" value="GGDEF"/>
    <property type="match status" value="1"/>
</dbReference>
<dbReference type="EMBL" id="JACJVN010000041">
    <property type="protein sequence ID" value="MBB6677970.1"/>
    <property type="molecule type" value="Genomic_DNA"/>
</dbReference>
<dbReference type="InterPro" id="IPR031621">
    <property type="entry name" value="HisKA_7TM"/>
</dbReference>
<dbReference type="Proteomes" id="UP000574133">
    <property type="component" value="Unassembled WGS sequence"/>
</dbReference>
<feature type="domain" description="GGDEF" evidence="2">
    <location>
        <begin position="410"/>
        <end position="550"/>
    </location>
</feature>
<dbReference type="InterPro" id="IPR043128">
    <property type="entry name" value="Rev_trsase/Diguanyl_cyclase"/>
</dbReference>
<evidence type="ECO:0000259" key="2">
    <source>
        <dbReference type="PROSITE" id="PS50887"/>
    </source>
</evidence>
<dbReference type="PANTHER" id="PTHR45138">
    <property type="entry name" value="REGULATORY COMPONENTS OF SENSORY TRANSDUCTION SYSTEM"/>
    <property type="match status" value="1"/>
</dbReference>
<dbReference type="InterPro" id="IPR013656">
    <property type="entry name" value="PAS_4"/>
</dbReference>
<dbReference type="PANTHER" id="PTHR45138:SF9">
    <property type="entry name" value="DIGUANYLATE CYCLASE DGCM-RELATED"/>
    <property type="match status" value="1"/>
</dbReference>
<name>A0A841TFG6_9BACL</name>
<dbReference type="GO" id="GO:0052621">
    <property type="term" value="F:diguanylate cyclase activity"/>
    <property type="evidence" value="ECO:0007669"/>
    <property type="project" value="TreeGrafter"/>
</dbReference>
<dbReference type="SUPFAM" id="SSF55073">
    <property type="entry name" value="Nucleotide cyclase"/>
    <property type="match status" value="1"/>
</dbReference>
<dbReference type="GO" id="GO:1902201">
    <property type="term" value="P:negative regulation of bacterial-type flagellum-dependent cell motility"/>
    <property type="evidence" value="ECO:0007669"/>
    <property type="project" value="TreeGrafter"/>
</dbReference>
<accession>A0A841TFG6</accession>
<feature type="transmembrane region" description="Helical" evidence="1">
    <location>
        <begin position="135"/>
        <end position="158"/>
    </location>
</feature>
<keyword evidence="1" id="KW-0812">Transmembrane</keyword>
<dbReference type="PROSITE" id="PS50887">
    <property type="entry name" value="GGDEF"/>
    <property type="match status" value="1"/>
</dbReference>
<feature type="transmembrane region" description="Helical" evidence="1">
    <location>
        <begin position="200"/>
        <end position="221"/>
    </location>
</feature>
<dbReference type="InterPro" id="IPR000160">
    <property type="entry name" value="GGDEF_dom"/>
</dbReference>
<dbReference type="GO" id="GO:0043709">
    <property type="term" value="P:cell adhesion involved in single-species biofilm formation"/>
    <property type="evidence" value="ECO:0007669"/>
    <property type="project" value="TreeGrafter"/>
</dbReference>
<dbReference type="Gene3D" id="3.30.70.270">
    <property type="match status" value="1"/>
</dbReference>
<evidence type="ECO:0000313" key="3">
    <source>
        <dbReference type="EMBL" id="MBB6677970.1"/>
    </source>
</evidence>
<dbReference type="AlphaFoldDB" id="A0A841TFG6"/>
<evidence type="ECO:0000256" key="1">
    <source>
        <dbReference type="SAM" id="Phobius"/>
    </source>
</evidence>
<dbReference type="GO" id="GO:0005886">
    <property type="term" value="C:plasma membrane"/>
    <property type="evidence" value="ECO:0007669"/>
    <property type="project" value="TreeGrafter"/>
</dbReference>
<keyword evidence="4" id="KW-1185">Reference proteome</keyword>
<dbReference type="SMART" id="SM00267">
    <property type="entry name" value="GGDEF"/>
    <property type="match status" value="1"/>
</dbReference>
<dbReference type="Pfam" id="PF08448">
    <property type="entry name" value="PAS_4"/>
    <property type="match status" value="1"/>
</dbReference>
<feature type="transmembrane region" description="Helical" evidence="1">
    <location>
        <begin position="97"/>
        <end position="115"/>
    </location>
</feature>
<reference evidence="3 4" key="1">
    <citation type="submission" date="2020-08" db="EMBL/GenBank/DDBJ databases">
        <title>Cohnella phylogeny.</title>
        <authorList>
            <person name="Dunlap C."/>
        </authorList>
    </citation>
    <scope>NUCLEOTIDE SEQUENCE [LARGE SCALE GENOMIC DNA]</scope>
    <source>
        <strain evidence="3 4">DSM 103658</strain>
    </source>
</reference>
<feature type="transmembrane region" description="Helical" evidence="1">
    <location>
        <begin position="170"/>
        <end position="194"/>
    </location>
</feature>